<dbReference type="AlphaFoldDB" id="A0A7E4WC42"/>
<dbReference type="InterPro" id="IPR036465">
    <property type="entry name" value="vWFA_dom_sf"/>
</dbReference>
<name>A0A7E4WC42_PANRE</name>
<keyword evidence="1" id="KW-0732">Signal</keyword>
<dbReference type="SUPFAM" id="SSF53300">
    <property type="entry name" value="vWA-like"/>
    <property type="match status" value="1"/>
</dbReference>
<sequence length="451" mass="50992">MRAFILQIFVVCCAAILTVYSFETPSLEVNVVITTTANVNETYFENEVKDFLIRLTQVLDYPEDVSDHYPEFARMTVNVGGNDGSFTFNPLQNMSRQQTTDQIRNLTMRVGNLTREGSIDALNHAYEMYTWLSSVTAVFDRFTIVLTDELLKSDIESDVARLLDVMSKNIIIIGIPSEANPTFKNSMEAAENQTTQAFSSIEAADEVIDFINISMHKPRRACRGIIFAYEASNYINISTQQNFVRFARLAQISFDPTDAIAMVSFDDLITYNFAFLYFNKYGHWKTPTSNEFNPDVYYRLPTVYSNLQRIVEMTALPYVTIVILTQTDHYLDNDQVSIAMGILGDEKNADVFVYNAGDDNPVDYLYLTNNHPERIFDVRNFDYNAMLTTYSNNIYPIVQDHSLCGKVPSSTTTPTSASPTQEIETTTYGAGSSYFTSVTVAMGIAFFNFAL</sequence>
<proteinExistence type="predicted"/>
<protein>
    <submittedName>
        <fullName evidence="3">VWFA domain-containing protein</fullName>
    </submittedName>
</protein>
<feature type="chain" id="PRO_5028963871" evidence="1">
    <location>
        <begin position="22"/>
        <end position="451"/>
    </location>
</feature>
<dbReference type="WBParaSite" id="Pan_g9506.t1">
    <property type="protein sequence ID" value="Pan_g9506.t1"/>
    <property type="gene ID" value="Pan_g9506"/>
</dbReference>
<dbReference type="Proteomes" id="UP000492821">
    <property type="component" value="Unassembled WGS sequence"/>
</dbReference>
<organism evidence="2 3">
    <name type="scientific">Panagrellus redivivus</name>
    <name type="common">Microworm</name>
    <dbReference type="NCBI Taxonomy" id="6233"/>
    <lineage>
        <taxon>Eukaryota</taxon>
        <taxon>Metazoa</taxon>
        <taxon>Ecdysozoa</taxon>
        <taxon>Nematoda</taxon>
        <taxon>Chromadorea</taxon>
        <taxon>Rhabditida</taxon>
        <taxon>Tylenchina</taxon>
        <taxon>Panagrolaimomorpha</taxon>
        <taxon>Panagrolaimoidea</taxon>
        <taxon>Panagrolaimidae</taxon>
        <taxon>Panagrellus</taxon>
    </lineage>
</organism>
<evidence type="ECO:0000313" key="3">
    <source>
        <dbReference type="WBParaSite" id="Pan_g9506.t1"/>
    </source>
</evidence>
<accession>A0A7E4WC42</accession>
<keyword evidence="2" id="KW-1185">Reference proteome</keyword>
<evidence type="ECO:0000256" key="1">
    <source>
        <dbReference type="SAM" id="SignalP"/>
    </source>
</evidence>
<reference evidence="2" key="1">
    <citation type="journal article" date="2013" name="Genetics">
        <title>The draft genome and transcriptome of Panagrellus redivivus are shaped by the harsh demands of a free-living lifestyle.</title>
        <authorList>
            <person name="Srinivasan J."/>
            <person name="Dillman A.R."/>
            <person name="Macchietto M.G."/>
            <person name="Heikkinen L."/>
            <person name="Lakso M."/>
            <person name="Fracchia K.M."/>
            <person name="Antoshechkin I."/>
            <person name="Mortazavi A."/>
            <person name="Wong G."/>
            <person name="Sternberg P.W."/>
        </authorList>
    </citation>
    <scope>NUCLEOTIDE SEQUENCE [LARGE SCALE GENOMIC DNA]</scope>
    <source>
        <strain evidence="2">MT8872</strain>
    </source>
</reference>
<feature type="signal peptide" evidence="1">
    <location>
        <begin position="1"/>
        <end position="21"/>
    </location>
</feature>
<reference evidence="3" key="2">
    <citation type="submission" date="2020-10" db="UniProtKB">
        <authorList>
            <consortium name="WormBaseParasite"/>
        </authorList>
    </citation>
    <scope>IDENTIFICATION</scope>
</reference>
<evidence type="ECO:0000313" key="2">
    <source>
        <dbReference type="Proteomes" id="UP000492821"/>
    </source>
</evidence>